<gene>
    <name evidence="1" type="ORF">GcC1_191030</name>
</gene>
<evidence type="ECO:0000313" key="1">
    <source>
        <dbReference type="EMBL" id="RKF57167.1"/>
    </source>
</evidence>
<accession>A0A420HIB5</accession>
<reference evidence="1 2" key="1">
    <citation type="journal article" date="2018" name="BMC Genomics">
        <title>Comparative genome analyses reveal sequence features reflecting distinct modes of host-adaptation between dicot and monocot powdery mildew.</title>
        <authorList>
            <person name="Wu Y."/>
            <person name="Ma X."/>
            <person name="Pan Z."/>
            <person name="Kale S.D."/>
            <person name="Song Y."/>
            <person name="King H."/>
            <person name="Zhang Q."/>
            <person name="Presley C."/>
            <person name="Deng X."/>
            <person name="Wei C.I."/>
            <person name="Xiao S."/>
        </authorList>
    </citation>
    <scope>NUCLEOTIDE SEQUENCE [LARGE SCALE GENOMIC DNA]</scope>
    <source>
        <strain evidence="1">UCSC1</strain>
    </source>
</reference>
<name>A0A420HIB5_9PEZI</name>
<organism evidence="1 2">
    <name type="scientific">Golovinomyces cichoracearum</name>
    <dbReference type="NCBI Taxonomy" id="62708"/>
    <lineage>
        <taxon>Eukaryota</taxon>
        <taxon>Fungi</taxon>
        <taxon>Dikarya</taxon>
        <taxon>Ascomycota</taxon>
        <taxon>Pezizomycotina</taxon>
        <taxon>Leotiomycetes</taxon>
        <taxon>Erysiphales</taxon>
        <taxon>Erysiphaceae</taxon>
        <taxon>Golovinomyces</taxon>
    </lineage>
</organism>
<dbReference type="OrthoDB" id="4367135at2759"/>
<dbReference type="AlphaFoldDB" id="A0A420HIB5"/>
<evidence type="ECO:0000313" key="2">
    <source>
        <dbReference type="Proteomes" id="UP000285405"/>
    </source>
</evidence>
<dbReference type="EMBL" id="MCBR01019160">
    <property type="protein sequence ID" value="RKF57167.1"/>
    <property type="molecule type" value="Genomic_DNA"/>
</dbReference>
<proteinExistence type="predicted"/>
<sequence length="166" mass="19227">MNQKDDSKSRAYECPFLIEAQDSQLQSNNSWAGRLLHEWHLHPATIEATSHPSHRRGALKIGEDTFVQDLLSRHTPVATILDFVATQFNVRLVAKDIYNLQISRGNMDISGTTTVQWLVNTLKQQEYFFRYSTAIQLLKILTVLPSSFWPIQNRFKFFPCPRIFCL</sequence>
<comment type="caution">
    <text evidence="1">The sequence shown here is derived from an EMBL/GenBank/DDBJ whole genome shotgun (WGS) entry which is preliminary data.</text>
</comment>
<protein>
    <submittedName>
        <fullName evidence="1">Uncharacterized protein</fullName>
    </submittedName>
</protein>
<dbReference type="Proteomes" id="UP000285405">
    <property type="component" value="Unassembled WGS sequence"/>
</dbReference>